<keyword evidence="2" id="KW-0677">Repeat</keyword>
<dbReference type="Pfam" id="PF00400">
    <property type="entry name" value="WD40"/>
    <property type="match status" value="3"/>
</dbReference>
<evidence type="ECO:0000256" key="1">
    <source>
        <dbReference type="ARBA" id="ARBA00022574"/>
    </source>
</evidence>
<protein>
    <recommendedName>
        <fullName evidence="7">WD and tetratricopeptide repeats protein 1</fullName>
    </recommendedName>
</protein>
<dbReference type="GO" id="GO:0080008">
    <property type="term" value="C:Cul4-RING E3 ubiquitin ligase complex"/>
    <property type="evidence" value="ECO:0007669"/>
    <property type="project" value="TreeGrafter"/>
</dbReference>
<dbReference type="InterPro" id="IPR036322">
    <property type="entry name" value="WD40_repeat_dom_sf"/>
</dbReference>
<dbReference type="Gene3D" id="2.130.10.10">
    <property type="entry name" value="YVTN repeat-like/Quinoprotein amine dehydrogenase"/>
    <property type="match status" value="2"/>
</dbReference>
<dbReference type="InterPro" id="IPR045151">
    <property type="entry name" value="DCAF8"/>
</dbReference>
<dbReference type="SMART" id="SM00320">
    <property type="entry name" value="WD40"/>
    <property type="match status" value="4"/>
</dbReference>
<organism evidence="5 6">
    <name type="scientific">Ladona fulva</name>
    <name type="common">Scarce chaser dragonfly</name>
    <name type="synonym">Libellula fulva</name>
    <dbReference type="NCBI Taxonomy" id="123851"/>
    <lineage>
        <taxon>Eukaryota</taxon>
        <taxon>Metazoa</taxon>
        <taxon>Ecdysozoa</taxon>
        <taxon>Arthropoda</taxon>
        <taxon>Hexapoda</taxon>
        <taxon>Insecta</taxon>
        <taxon>Pterygota</taxon>
        <taxon>Palaeoptera</taxon>
        <taxon>Odonata</taxon>
        <taxon>Epiprocta</taxon>
        <taxon>Anisoptera</taxon>
        <taxon>Libelluloidea</taxon>
        <taxon>Libellulidae</taxon>
        <taxon>Ladona</taxon>
    </lineage>
</organism>
<dbReference type="OrthoDB" id="4869960at2759"/>
<evidence type="ECO:0000313" key="5">
    <source>
        <dbReference type="EMBL" id="KAG8223010.1"/>
    </source>
</evidence>
<reference evidence="5" key="2">
    <citation type="submission" date="2017-10" db="EMBL/GenBank/DDBJ databases">
        <title>Ladona fulva Genome sequencing and assembly.</title>
        <authorList>
            <person name="Murali S."/>
            <person name="Richards S."/>
            <person name="Bandaranaike D."/>
            <person name="Bellair M."/>
            <person name="Blankenburg K."/>
            <person name="Chao H."/>
            <person name="Dinh H."/>
            <person name="Doddapaneni H."/>
            <person name="Dugan-Rocha S."/>
            <person name="Elkadiri S."/>
            <person name="Gnanaolivu R."/>
            <person name="Hernandez B."/>
            <person name="Skinner E."/>
            <person name="Javaid M."/>
            <person name="Lee S."/>
            <person name="Li M."/>
            <person name="Ming W."/>
            <person name="Munidasa M."/>
            <person name="Muniz J."/>
            <person name="Nguyen L."/>
            <person name="Hughes D."/>
            <person name="Osuji N."/>
            <person name="Pu L.-L."/>
            <person name="Puazo M."/>
            <person name="Qu C."/>
            <person name="Quiroz J."/>
            <person name="Raj R."/>
            <person name="Weissenberger G."/>
            <person name="Xin Y."/>
            <person name="Zou X."/>
            <person name="Han Y."/>
            <person name="Worley K."/>
            <person name="Muzny D."/>
            <person name="Gibbs R."/>
        </authorList>
    </citation>
    <scope>NUCLEOTIDE SEQUENCE</scope>
    <source>
        <strain evidence="5">Sampled in the wild</strain>
    </source>
</reference>
<gene>
    <name evidence="5" type="ORF">J437_LFUL000718</name>
</gene>
<evidence type="ECO:0000256" key="2">
    <source>
        <dbReference type="ARBA" id="ARBA00022737"/>
    </source>
</evidence>
<feature type="region of interest" description="Disordered" evidence="4">
    <location>
        <begin position="232"/>
        <end position="258"/>
    </location>
</feature>
<dbReference type="PANTHER" id="PTHR15574:SF40">
    <property type="entry name" value="WD AND TETRATRICOPEPTIDE REPEATS PROTEIN 1"/>
    <property type="match status" value="1"/>
</dbReference>
<reference evidence="5" key="1">
    <citation type="submission" date="2013-04" db="EMBL/GenBank/DDBJ databases">
        <authorList>
            <person name="Qu J."/>
            <person name="Murali S.C."/>
            <person name="Bandaranaike D."/>
            <person name="Bellair M."/>
            <person name="Blankenburg K."/>
            <person name="Chao H."/>
            <person name="Dinh H."/>
            <person name="Doddapaneni H."/>
            <person name="Downs B."/>
            <person name="Dugan-Rocha S."/>
            <person name="Elkadiri S."/>
            <person name="Gnanaolivu R.D."/>
            <person name="Hernandez B."/>
            <person name="Javaid M."/>
            <person name="Jayaseelan J.C."/>
            <person name="Lee S."/>
            <person name="Li M."/>
            <person name="Ming W."/>
            <person name="Munidasa M."/>
            <person name="Muniz J."/>
            <person name="Nguyen L."/>
            <person name="Ongeri F."/>
            <person name="Osuji N."/>
            <person name="Pu L.-L."/>
            <person name="Puazo M."/>
            <person name="Qu C."/>
            <person name="Quiroz J."/>
            <person name="Raj R."/>
            <person name="Weissenberger G."/>
            <person name="Xin Y."/>
            <person name="Zou X."/>
            <person name="Han Y."/>
            <person name="Richards S."/>
            <person name="Worley K."/>
            <person name="Muzny D."/>
            <person name="Gibbs R."/>
        </authorList>
    </citation>
    <scope>NUCLEOTIDE SEQUENCE</scope>
    <source>
        <strain evidence="5">Sampled in the wild</strain>
    </source>
</reference>
<evidence type="ECO:0000256" key="3">
    <source>
        <dbReference type="PROSITE-ProRule" id="PRU00221"/>
    </source>
</evidence>
<keyword evidence="6" id="KW-1185">Reference proteome</keyword>
<evidence type="ECO:0008006" key="7">
    <source>
        <dbReference type="Google" id="ProtNLM"/>
    </source>
</evidence>
<dbReference type="PANTHER" id="PTHR15574">
    <property type="entry name" value="WD REPEAT DOMAIN-CONTAINING FAMILY"/>
    <property type="match status" value="1"/>
</dbReference>
<dbReference type="GO" id="GO:0045717">
    <property type="term" value="P:negative regulation of fatty acid biosynthetic process"/>
    <property type="evidence" value="ECO:0007669"/>
    <property type="project" value="TreeGrafter"/>
</dbReference>
<keyword evidence="1 3" id="KW-0853">WD repeat</keyword>
<sequence length="273" mass="30291">MMMKKSTSGHNVIPLLRTREIKDNVSYSFKQQMHVTADFISRLGLEKELEGHSGCVNCLEWNESGTILASASDDALVILWDPFRYKTIHTISTGHLGNIFSVKFLPSNENTIVTAAGDYRIRVHDVTAGESTQLSCHTARVKRLATAPNLPYMFWSASEDGTVRQFDLRAPQSCSTPDVANVLINLLDHMGYYAEAKCLAVNPLRPELLAVGANDPYVRLYDRRMIKLTTVQYPPGSTPASNAESENEGSSHHVDREETDNLPLGCVQYFVAG</sequence>
<dbReference type="AlphaFoldDB" id="A0A8K0NSG0"/>
<dbReference type="InterPro" id="IPR015943">
    <property type="entry name" value="WD40/YVTN_repeat-like_dom_sf"/>
</dbReference>
<evidence type="ECO:0000256" key="4">
    <source>
        <dbReference type="SAM" id="MobiDB-lite"/>
    </source>
</evidence>
<proteinExistence type="predicted"/>
<accession>A0A8K0NSG0</accession>
<dbReference type="Proteomes" id="UP000792457">
    <property type="component" value="Unassembled WGS sequence"/>
</dbReference>
<name>A0A8K0NSG0_LADFU</name>
<dbReference type="SUPFAM" id="SSF50978">
    <property type="entry name" value="WD40 repeat-like"/>
    <property type="match status" value="1"/>
</dbReference>
<comment type="caution">
    <text evidence="5">The sequence shown here is derived from an EMBL/GenBank/DDBJ whole genome shotgun (WGS) entry which is preliminary data.</text>
</comment>
<dbReference type="InterPro" id="IPR001680">
    <property type="entry name" value="WD40_rpt"/>
</dbReference>
<feature type="repeat" description="WD" evidence="3">
    <location>
        <begin position="92"/>
        <end position="134"/>
    </location>
</feature>
<dbReference type="PROSITE" id="PS50082">
    <property type="entry name" value="WD_REPEATS_2"/>
    <property type="match status" value="2"/>
</dbReference>
<feature type="repeat" description="WD" evidence="3">
    <location>
        <begin position="49"/>
        <end position="81"/>
    </location>
</feature>
<dbReference type="EMBL" id="KZ308149">
    <property type="protein sequence ID" value="KAG8223010.1"/>
    <property type="molecule type" value="Genomic_DNA"/>
</dbReference>
<dbReference type="PROSITE" id="PS50294">
    <property type="entry name" value="WD_REPEATS_REGION"/>
    <property type="match status" value="1"/>
</dbReference>
<evidence type="ECO:0000313" key="6">
    <source>
        <dbReference type="Proteomes" id="UP000792457"/>
    </source>
</evidence>
<dbReference type="GO" id="GO:0005737">
    <property type="term" value="C:cytoplasm"/>
    <property type="evidence" value="ECO:0007669"/>
    <property type="project" value="TreeGrafter"/>
</dbReference>